<comment type="pathway">
    <text evidence="1">Carbohydrate metabolism; tricarboxylic acid cycle; isocitrate from oxaloacetate: step 1/2.</text>
</comment>
<dbReference type="SUPFAM" id="SSF48256">
    <property type="entry name" value="Citrate synthase"/>
    <property type="match status" value="1"/>
</dbReference>
<gene>
    <name evidence="7" type="ORF">SAMN02745216_01222</name>
</gene>
<dbReference type="GO" id="GO:0036440">
    <property type="term" value="F:citrate synthase activity"/>
    <property type="evidence" value="ECO:0007669"/>
    <property type="project" value="UniProtKB-EC"/>
</dbReference>
<sequence>MSENVDKIKDLILEAAEKAKKDTAGEPAPETPQKLEWPIQATLGPGLEGAIACETNVGYVNGAKGWLVYRGYDIFDLAANCTYEETAYLLLHGELPNPQQLNLFKNKFLDYKNITETQRLLMSFPIEEMHPMAALRFGVGLLRQKQTYRDKDKGISTFPEAVSSDDDSIAMETIPRGDKTATYVFPNQSYQKLQGVETNLLGSEDVESCYHLIAGLAAIAATVARIRSGHLPLEPDPSLSHAGNLLYMMTGRRPTPVEERIMDVCLILHADHGMNASTFASMVVASTLSDIYFAVDAGVAALSGPLHGGANEQALLMLQEIGGPENVDAWYKKAVSEKRKIMGIGHRVYKTYDPRARVLGPMAEFLAKENSGVQPLMETAKALEKQASQDLGAKKNLFPNVDFYSGLVYHAMGVPSYMFTPLFAVSRVAGWTSRILEYLENNRIFRPRASYTGFFGKTVLDFRQSTPASN</sequence>
<organism evidence="7 8">
    <name type="scientific">Desulfatibacillum alkenivorans DSM 16219</name>
    <dbReference type="NCBI Taxonomy" id="1121393"/>
    <lineage>
        <taxon>Bacteria</taxon>
        <taxon>Pseudomonadati</taxon>
        <taxon>Thermodesulfobacteriota</taxon>
        <taxon>Desulfobacteria</taxon>
        <taxon>Desulfobacterales</taxon>
        <taxon>Desulfatibacillaceae</taxon>
        <taxon>Desulfatibacillum</taxon>
    </lineage>
</organism>
<keyword evidence="8" id="KW-1185">Reference proteome</keyword>
<evidence type="ECO:0000256" key="3">
    <source>
        <dbReference type="ARBA" id="ARBA00022679"/>
    </source>
</evidence>
<dbReference type="PIRSF" id="PIRSF001369">
    <property type="entry name" value="Citrate_synth"/>
    <property type="match status" value="1"/>
</dbReference>
<feature type="active site" evidence="6">
    <location>
        <position position="346"/>
    </location>
</feature>
<comment type="similarity">
    <text evidence="2 5">Belongs to the citrate synthase family.</text>
</comment>
<dbReference type="InterPro" id="IPR036969">
    <property type="entry name" value="Citrate_synthase_sf"/>
</dbReference>
<dbReference type="PANTHER" id="PTHR11739:SF4">
    <property type="entry name" value="CITRATE SYNTHASE, PEROXISOMAL"/>
    <property type="match status" value="1"/>
</dbReference>
<evidence type="ECO:0000256" key="1">
    <source>
        <dbReference type="ARBA" id="ARBA00004751"/>
    </source>
</evidence>
<dbReference type="InterPro" id="IPR002020">
    <property type="entry name" value="Citrate_synthase"/>
</dbReference>
<comment type="catalytic activity">
    <reaction evidence="4">
        <text>oxaloacetate + acetyl-CoA + H2O = citrate + CoA + H(+)</text>
        <dbReference type="Rhea" id="RHEA:16845"/>
        <dbReference type="ChEBI" id="CHEBI:15377"/>
        <dbReference type="ChEBI" id="CHEBI:15378"/>
        <dbReference type="ChEBI" id="CHEBI:16452"/>
        <dbReference type="ChEBI" id="CHEBI:16947"/>
        <dbReference type="ChEBI" id="CHEBI:57287"/>
        <dbReference type="ChEBI" id="CHEBI:57288"/>
        <dbReference type="EC" id="2.3.3.16"/>
    </reaction>
</comment>
<evidence type="ECO:0000256" key="2">
    <source>
        <dbReference type="ARBA" id="ARBA00010566"/>
    </source>
</evidence>
<evidence type="ECO:0000256" key="5">
    <source>
        <dbReference type="PIRNR" id="PIRNR001369"/>
    </source>
</evidence>
<dbReference type="Gene3D" id="1.10.230.10">
    <property type="entry name" value="Cytochrome P450-Terp, domain 2"/>
    <property type="match status" value="1"/>
</dbReference>
<dbReference type="UniPathway" id="UPA00223">
    <property type="reaction ID" value="UER00717"/>
</dbReference>
<name>A0A1M6HH03_9BACT</name>
<accession>A0A1M6HH03</accession>
<dbReference type="InterPro" id="IPR016143">
    <property type="entry name" value="Citrate_synth-like_sm_a-sub"/>
</dbReference>
<reference evidence="8" key="1">
    <citation type="submission" date="2016-11" db="EMBL/GenBank/DDBJ databases">
        <authorList>
            <person name="Varghese N."/>
            <person name="Submissions S."/>
        </authorList>
    </citation>
    <scope>NUCLEOTIDE SEQUENCE [LARGE SCALE GENOMIC DNA]</scope>
    <source>
        <strain evidence="8">DSM 16219</strain>
    </source>
</reference>
<dbReference type="STRING" id="1121393.SAMN02745216_01222"/>
<dbReference type="GO" id="GO:0005975">
    <property type="term" value="P:carbohydrate metabolic process"/>
    <property type="evidence" value="ECO:0007669"/>
    <property type="project" value="TreeGrafter"/>
</dbReference>
<feature type="active site" evidence="6">
    <location>
        <position position="402"/>
    </location>
</feature>
<dbReference type="OrthoDB" id="9800864at2"/>
<dbReference type="Proteomes" id="UP000183994">
    <property type="component" value="Unassembled WGS sequence"/>
</dbReference>
<dbReference type="PRINTS" id="PR00143">
    <property type="entry name" value="CITRTSNTHASE"/>
</dbReference>
<protein>
    <recommendedName>
        <fullName evidence="5">Citrate synthase</fullName>
    </recommendedName>
</protein>
<dbReference type="AlphaFoldDB" id="A0A1M6HH03"/>
<keyword evidence="3 5" id="KW-0808">Transferase</keyword>
<dbReference type="EMBL" id="FQZU01000005">
    <property type="protein sequence ID" value="SHJ21457.1"/>
    <property type="molecule type" value="Genomic_DNA"/>
</dbReference>
<dbReference type="GO" id="GO:0006099">
    <property type="term" value="P:tricarboxylic acid cycle"/>
    <property type="evidence" value="ECO:0007669"/>
    <property type="project" value="UniProtKB-UniPathway"/>
</dbReference>
<dbReference type="CDD" id="cd06118">
    <property type="entry name" value="citrate_synt_like_1"/>
    <property type="match status" value="1"/>
</dbReference>
<dbReference type="Pfam" id="PF00285">
    <property type="entry name" value="Citrate_synt"/>
    <property type="match status" value="1"/>
</dbReference>
<dbReference type="PANTHER" id="PTHR11739">
    <property type="entry name" value="CITRATE SYNTHASE"/>
    <property type="match status" value="1"/>
</dbReference>
<dbReference type="InterPro" id="IPR024176">
    <property type="entry name" value="Citrate_synthase_bac-typ"/>
</dbReference>
<dbReference type="RefSeq" id="WP_073474006.1">
    <property type="nucleotide sequence ID" value="NZ_FQZU01000005.1"/>
</dbReference>
<evidence type="ECO:0000313" key="8">
    <source>
        <dbReference type="Proteomes" id="UP000183994"/>
    </source>
</evidence>
<evidence type="ECO:0000256" key="6">
    <source>
        <dbReference type="PIRSR" id="PIRSR001369-1"/>
    </source>
</evidence>
<dbReference type="Gene3D" id="1.10.580.10">
    <property type="entry name" value="Citrate Synthase, domain 1"/>
    <property type="match status" value="2"/>
</dbReference>
<dbReference type="InterPro" id="IPR016142">
    <property type="entry name" value="Citrate_synth-like_lrg_a-sub"/>
</dbReference>
<evidence type="ECO:0000313" key="7">
    <source>
        <dbReference type="EMBL" id="SHJ21457.1"/>
    </source>
</evidence>
<proteinExistence type="inferred from homology"/>
<evidence type="ECO:0000256" key="4">
    <source>
        <dbReference type="ARBA" id="ARBA00049288"/>
    </source>
</evidence>